<proteinExistence type="predicted"/>
<accession>A0A6P0DRE1</accession>
<evidence type="ECO:0000313" key="2">
    <source>
        <dbReference type="EMBL" id="NEK54155.1"/>
    </source>
</evidence>
<reference evidence="2 3" key="1">
    <citation type="submission" date="2020-01" db="EMBL/GenBank/DDBJ databases">
        <title>Rhizobium genotypes associated with high levels of biological nitrogen fixation by grain legumes in a temperate-maritime cropping system.</title>
        <authorList>
            <person name="Maluk M."/>
            <person name="Francesc Ferrando Molina F."/>
            <person name="Lopez Del Egido L."/>
            <person name="Lafos M."/>
            <person name="Langarica-Fuentes A."/>
            <person name="Gebre Yohannes G."/>
            <person name="Young M.W."/>
            <person name="Martin P."/>
            <person name="Gantlett R."/>
            <person name="Kenicer G."/>
            <person name="Hawes C."/>
            <person name="Begg G.S."/>
            <person name="Quilliam R.S."/>
            <person name="Squire G.R."/>
            <person name="Poole P.S."/>
            <person name="Young P.W."/>
            <person name="Iannetta P.M."/>
            <person name="James E.K."/>
        </authorList>
    </citation>
    <scope>NUCLEOTIDE SEQUENCE [LARGE SCALE GENOMIC DNA]</scope>
    <source>
        <strain evidence="2 3">JHI944</strain>
    </source>
</reference>
<dbReference type="Proteomes" id="UP000471409">
    <property type="component" value="Unassembled WGS sequence"/>
</dbReference>
<comment type="caution">
    <text evidence="2">The sequence shown here is derived from an EMBL/GenBank/DDBJ whole genome shotgun (WGS) entry which is preliminary data.</text>
</comment>
<organism evidence="2 3">
    <name type="scientific">Rhizobium leguminosarum</name>
    <dbReference type="NCBI Taxonomy" id="384"/>
    <lineage>
        <taxon>Bacteria</taxon>
        <taxon>Pseudomonadati</taxon>
        <taxon>Pseudomonadota</taxon>
        <taxon>Alphaproteobacteria</taxon>
        <taxon>Hyphomicrobiales</taxon>
        <taxon>Rhizobiaceae</taxon>
        <taxon>Rhizobium/Agrobacterium group</taxon>
        <taxon>Rhizobium</taxon>
    </lineage>
</organism>
<dbReference type="AlphaFoldDB" id="A0A6P0DRE1"/>
<feature type="region of interest" description="Disordered" evidence="1">
    <location>
        <begin position="28"/>
        <end position="67"/>
    </location>
</feature>
<protein>
    <submittedName>
        <fullName evidence="2">Uncharacterized protein</fullName>
    </submittedName>
</protein>
<dbReference type="RefSeq" id="WP_155256932.1">
    <property type="nucleotide sequence ID" value="NZ_CP121635.1"/>
</dbReference>
<evidence type="ECO:0000313" key="3">
    <source>
        <dbReference type="Proteomes" id="UP000471409"/>
    </source>
</evidence>
<gene>
    <name evidence="2" type="ORF">GUK36_32695</name>
</gene>
<dbReference type="EMBL" id="WXXP01000020">
    <property type="protein sequence ID" value="NEK54155.1"/>
    <property type="molecule type" value="Genomic_DNA"/>
</dbReference>
<name>A0A6P0DRE1_RHILE</name>
<sequence length="81" mass="8608">MPIPIVLQLVEKRLIGETPAISRGVAGCVASSPDDPAQSCRGAERSRRKTGLRELNPGDHRTLDAKNPLDSASFVDLVAAD</sequence>
<evidence type="ECO:0000256" key="1">
    <source>
        <dbReference type="SAM" id="MobiDB-lite"/>
    </source>
</evidence>